<dbReference type="EMBL" id="JOJP01000001">
    <property type="protein sequence ID" value="KEI71994.1"/>
    <property type="molecule type" value="Genomic_DNA"/>
</dbReference>
<sequence>MNDSLLSASDTQTMAIVGDYLDRGGSLAEASNISDEAQEAVYELAYLQYNNGQFVKSARLFQYLCLYSQWNPRFFIGLGACQQMLNLYGQAIDTYLYAVSFDANNPHPMIYVGDCYVALHQYQKAGLAYQASLQMVRESDISSPDVIRVKKIMTELSMH</sequence>
<dbReference type="Proteomes" id="UP000027997">
    <property type="component" value="Unassembled WGS sequence"/>
</dbReference>
<dbReference type="AlphaFoldDB" id="A0A081KCW8"/>
<dbReference type="SUPFAM" id="SSF48452">
    <property type="entry name" value="TPR-like"/>
    <property type="match status" value="1"/>
</dbReference>
<name>A0A081KCW8_9GAMM</name>
<comment type="caution">
    <text evidence="1">The sequence shown here is derived from an EMBL/GenBank/DDBJ whole genome shotgun (WGS) entry which is preliminary data.</text>
</comment>
<evidence type="ECO:0000313" key="2">
    <source>
        <dbReference type="Proteomes" id="UP000027997"/>
    </source>
</evidence>
<accession>A0A081KCW8</accession>
<dbReference type="InterPro" id="IPR005415">
    <property type="entry name" value="T3SS_Ca_resp_chp_LcrH/SycD"/>
</dbReference>
<keyword evidence="2" id="KW-1185">Reference proteome</keyword>
<dbReference type="RefSeq" id="WP_020584454.1">
    <property type="nucleotide sequence ID" value="NZ_JOJP01000001.1"/>
</dbReference>
<dbReference type="PRINTS" id="PR01595">
    <property type="entry name" value="SYCDCHAPRONE"/>
</dbReference>
<dbReference type="NCBIfam" id="TIGR02552">
    <property type="entry name" value="LcrH_SycD"/>
    <property type="match status" value="1"/>
</dbReference>
<organism evidence="1 2">
    <name type="scientific">Endozoicomonas elysicola</name>
    <dbReference type="NCBI Taxonomy" id="305900"/>
    <lineage>
        <taxon>Bacteria</taxon>
        <taxon>Pseudomonadati</taxon>
        <taxon>Pseudomonadota</taxon>
        <taxon>Gammaproteobacteria</taxon>
        <taxon>Oceanospirillales</taxon>
        <taxon>Endozoicomonadaceae</taxon>
        <taxon>Endozoicomonas</taxon>
    </lineage>
</organism>
<dbReference type="STRING" id="305900.GV64_15790"/>
<reference evidence="1 2" key="1">
    <citation type="submission" date="2014-06" db="EMBL/GenBank/DDBJ databases">
        <title>Whole Genome Sequences of Three Symbiotic Endozoicomonas Bacteria.</title>
        <authorList>
            <person name="Neave M.J."/>
            <person name="Apprill A."/>
            <person name="Voolstra C.R."/>
        </authorList>
    </citation>
    <scope>NUCLEOTIDE SEQUENCE [LARGE SCALE GENOMIC DNA]</scope>
    <source>
        <strain evidence="1 2">DSM 22380</strain>
    </source>
</reference>
<protein>
    <submittedName>
        <fullName evidence="1">Uncharacterized protein</fullName>
    </submittedName>
</protein>
<evidence type="ECO:0000313" key="1">
    <source>
        <dbReference type="EMBL" id="KEI71994.1"/>
    </source>
</evidence>
<proteinExistence type="predicted"/>
<dbReference type="eggNOG" id="COG3118">
    <property type="taxonomic scope" value="Bacteria"/>
</dbReference>
<dbReference type="Gene3D" id="1.25.40.10">
    <property type="entry name" value="Tetratricopeptide repeat domain"/>
    <property type="match status" value="1"/>
</dbReference>
<dbReference type="InterPro" id="IPR011990">
    <property type="entry name" value="TPR-like_helical_dom_sf"/>
</dbReference>
<gene>
    <name evidence="1" type="ORF">GV64_15790</name>
</gene>